<feature type="compositionally biased region" description="Pro residues" evidence="1">
    <location>
        <begin position="585"/>
        <end position="610"/>
    </location>
</feature>
<dbReference type="InterPro" id="IPR004148">
    <property type="entry name" value="BAR_dom"/>
</dbReference>
<dbReference type="InterPro" id="IPR000198">
    <property type="entry name" value="RhoGAP_dom"/>
</dbReference>
<dbReference type="InterPro" id="IPR047225">
    <property type="entry name" value="PH_GRAF"/>
</dbReference>
<dbReference type="Gene3D" id="2.30.29.30">
    <property type="entry name" value="Pleckstrin-homology domain (PH domain)/Phosphotyrosine-binding domain (PTB)"/>
    <property type="match status" value="1"/>
</dbReference>
<dbReference type="PANTHER" id="PTHR12552:SF1">
    <property type="entry name" value="RHO GTPASE-ACTIVATING PROTEIN GRAF"/>
    <property type="match status" value="1"/>
</dbReference>
<dbReference type="CDD" id="cd11882">
    <property type="entry name" value="SH3_GRAF-like"/>
    <property type="match status" value="1"/>
</dbReference>
<dbReference type="CDD" id="cd07602">
    <property type="entry name" value="BAR_RhoGAP_OPHN1-like"/>
    <property type="match status" value="1"/>
</dbReference>
<dbReference type="SMART" id="SM00324">
    <property type="entry name" value="RhoGAP"/>
    <property type="match status" value="1"/>
</dbReference>
<feature type="region of interest" description="Disordered" evidence="1">
    <location>
        <begin position="580"/>
        <end position="630"/>
    </location>
</feature>
<feature type="compositionally biased region" description="Polar residues" evidence="1">
    <location>
        <begin position="684"/>
        <end position="701"/>
    </location>
</feature>
<feature type="compositionally biased region" description="Low complexity" evidence="1">
    <location>
        <begin position="810"/>
        <end position="836"/>
    </location>
</feature>
<dbReference type="PANTHER" id="PTHR12552">
    <property type="entry name" value="OLIGOPHRENIN 1"/>
    <property type="match status" value="1"/>
</dbReference>
<dbReference type="SUPFAM" id="SSF50729">
    <property type="entry name" value="PH domain-like"/>
    <property type="match status" value="1"/>
</dbReference>
<dbReference type="OrthoDB" id="3183924at2759"/>
<dbReference type="SUPFAM" id="SSF48350">
    <property type="entry name" value="GTPase activation domain, GAP"/>
    <property type="match status" value="1"/>
</dbReference>
<dbReference type="SUPFAM" id="SSF103657">
    <property type="entry name" value="BAR/IMD domain-like"/>
    <property type="match status" value="1"/>
</dbReference>
<gene>
    <name evidence="2" type="ORF">CTOB1V02_LOCUS1874</name>
</gene>
<feature type="compositionally biased region" description="Polar residues" evidence="1">
    <location>
        <begin position="800"/>
        <end position="809"/>
    </location>
</feature>
<dbReference type="Gene3D" id="1.20.1270.60">
    <property type="entry name" value="Arfaptin homology (AH) domain/BAR domain"/>
    <property type="match status" value="1"/>
</dbReference>
<reference evidence="2" key="1">
    <citation type="submission" date="2020-11" db="EMBL/GenBank/DDBJ databases">
        <authorList>
            <person name="Tran Van P."/>
        </authorList>
    </citation>
    <scope>NUCLEOTIDE SEQUENCE</scope>
</reference>
<dbReference type="EMBL" id="OB660273">
    <property type="protein sequence ID" value="CAD7223901.1"/>
    <property type="molecule type" value="Genomic_DNA"/>
</dbReference>
<sequence>MSPSGLLPLEFTECQIDSPYFRENLRAHEKELDKTSAGIKNLIKNVSEILEAARALSRAQRALSQRLMNFRFETIGYSQTDDEINISNSLREFGKLISAIEDERDRMLERANEQFVRPLEHFRKDYIGAAKEGKKKFEKETAKFCKSQETHLSLSTKKTDAALQEADATLGMESRSFAQAAIHYVSLLQEVHERKKFDFVETLLGFMYSWLTFYHQGYEVAKDAKPYMTQLQQVVQRTRDNFHKNMLSQTEDLKKRMLNTKQDIGTLDKNYTRQGYLFVMEKKAFGTTTWAKNFCQYNKENRIFKMIPYNQVVGKITVTDTYKLVSCTKRPPSESAVDKRFCFDITVEDRERGGTGSLTLTLQALSEDDRRLWIDAMDGKVMSHINPAKPSTPEETSLDEAGFNFVTRCIQVLENRGLDDQGLYRLVGVSSKVSKLLSAGLDPRQFANLNLEDRVEWETKTITSALKTYFRNLPQPLMTFRFHQDFIVAAKRESRSLRVADVHRLIHSLPKANFKMLKILVTHLVKVAGRCDQNRMSVSNLGVCFGPTLLRPEEDSMAAIMDIKFCNIVVELLIEHHHQIFDTPPTDPSSSPPHPPAPVPQPQSRPPPPKAYRHQPSPSNPPQPIYPITRIASHPGIPAFASNTEQVQRTIVSTYNDGPQRPHPPPVPPPPTTANLSIDPVEATSRSGSSVNSRRITSPRASSVQSLNSPPPSNSQNDRRFSPDLRSAISDASRFMESSNAPIYRAKPLLVRNVAHSALDNATDGEGSLEEPNELVPASSAPRKTSHHHHHPRIEPPPESTQALTAINKSASVDVDPSSSSPSPRPLAADPPASSRSLHDLNLSIEVASSSSSSGDSLPSSRGSSKEPSHSPKNTTDLSWKGNPKSSVSYSYAPSYRSHDWTCLKAKPTGAMPLKRARTIYACVGENESELTFEPNQIITNVRQSDEPGWYEGTLNGQRGLVPKNYVELLP</sequence>
<dbReference type="Gene3D" id="1.10.555.10">
    <property type="entry name" value="Rho GTPase activation protein"/>
    <property type="match status" value="1"/>
</dbReference>
<dbReference type="GO" id="GO:0005737">
    <property type="term" value="C:cytoplasm"/>
    <property type="evidence" value="ECO:0007669"/>
    <property type="project" value="InterPro"/>
</dbReference>
<dbReference type="FunFam" id="1.10.555.10:FF:000006">
    <property type="entry name" value="Rho GTPase activating protein 26"/>
    <property type="match status" value="1"/>
</dbReference>
<dbReference type="SUPFAM" id="SSF50044">
    <property type="entry name" value="SH3-domain"/>
    <property type="match status" value="1"/>
</dbReference>
<dbReference type="Pfam" id="PF16746">
    <property type="entry name" value="BAR_3"/>
    <property type="match status" value="1"/>
</dbReference>
<accession>A0A7R8ZH01</accession>
<dbReference type="GO" id="GO:0007165">
    <property type="term" value="P:signal transduction"/>
    <property type="evidence" value="ECO:0007669"/>
    <property type="project" value="InterPro"/>
</dbReference>
<dbReference type="GO" id="GO:0005096">
    <property type="term" value="F:GTPase activator activity"/>
    <property type="evidence" value="ECO:0007669"/>
    <property type="project" value="InterPro"/>
</dbReference>
<dbReference type="AlphaFoldDB" id="A0A7R8ZH01"/>
<evidence type="ECO:0000256" key="1">
    <source>
        <dbReference type="SAM" id="MobiDB-lite"/>
    </source>
</evidence>
<dbReference type="SMART" id="SM00233">
    <property type="entry name" value="PH"/>
    <property type="match status" value="1"/>
</dbReference>
<dbReference type="PROSITE" id="PS50238">
    <property type="entry name" value="RHOGAP"/>
    <property type="match status" value="1"/>
</dbReference>
<feature type="region of interest" description="Disordered" evidence="1">
    <location>
        <begin position="761"/>
        <end position="885"/>
    </location>
</feature>
<evidence type="ECO:0000313" key="2">
    <source>
        <dbReference type="EMBL" id="CAD7223901.1"/>
    </source>
</evidence>
<feature type="compositionally biased region" description="Pro residues" evidence="1">
    <location>
        <begin position="661"/>
        <end position="672"/>
    </location>
</feature>
<dbReference type="CDD" id="cd01249">
    <property type="entry name" value="BAR-PH_GRAF_family"/>
    <property type="match status" value="1"/>
</dbReference>
<dbReference type="InterPro" id="IPR047234">
    <property type="entry name" value="GRAF_fam"/>
</dbReference>
<dbReference type="FunFam" id="1.20.1270.60:FF:000001">
    <property type="entry name" value="Rho GTPase-activating protein 26"/>
    <property type="match status" value="1"/>
</dbReference>
<proteinExistence type="predicted"/>
<protein>
    <submittedName>
        <fullName evidence="2">Uncharacterized protein</fullName>
    </submittedName>
</protein>
<feature type="compositionally biased region" description="Low complexity" evidence="1">
    <location>
        <begin position="849"/>
        <end position="863"/>
    </location>
</feature>
<dbReference type="PROSITE" id="PS50003">
    <property type="entry name" value="PH_DOMAIN"/>
    <property type="match status" value="1"/>
</dbReference>
<name>A0A7R8ZH01_9CRUS</name>
<feature type="region of interest" description="Disordered" evidence="1">
    <location>
        <begin position="654"/>
        <end position="723"/>
    </location>
</feature>
<dbReference type="InterPro" id="IPR008936">
    <property type="entry name" value="Rho_GTPase_activation_prot"/>
</dbReference>
<dbReference type="InterPro" id="IPR027267">
    <property type="entry name" value="AH/BAR_dom_sf"/>
</dbReference>
<dbReference type="Gene3D" id="2.30.30.40">
    <property type="entry name" value="SH3 Domains"/>
    <property type="match status" value="1"/>
</dbReference>
<dbReference type="PROSITE" id="PS50002">
    <property type="entry name" value="SH3"/>
    <property type="match status" value="1"/>
</dbReference>
<dbReference type="Pfam" id="PF00620">
    <property type="entry name" value="RhoGAP"/>
    <property type="match status" value="1"/>
</dbReference>
<dbReference type="InterPro" id="IPR036028">
    <property type="entry name" value="SH3-like_dom_sf"/>
</dbReference>
<organism evidence="2">
    <name type="scientific">Cyprideis torosa</name>
    <dbReference type="NCBI Taxonomy" id="163714"/>
    <lineage>
        <taxon>Eukaryota</taxon>
        <taxon>Metazoa</taxon>
        <taxon>Ecdysozoa</taxon>
        <taxon>Arthropoda</taxon>
        <taxon>Crustacea</taxon>
        <taxon>Oligostraca</taxon>
        <taxon>Ostracoda</taxon>
        <taxon>Podocopa</taxon>
        <taxon>Podocopida</taxon>
        <taxon>Cytherocopina</taxon>
        <taxon>Cytheroidea</taxon>
        <taxon>Cytherideidae</taxon>
        <taxon>Cyprideis</taxon>
    </lineage>
</organism>
<dbReference type="InterPro" id="IPR001452">
    <property type="entry name" value="SH3_domain"/>
</dbReference>
<dbReference type="Pfam" id="PF14604">
    <property type="entry name" value="SH3_9"/>
    <property type="match status" value="1"/>
</dbReference>
<feature type="compositionally biased region" description="Polar residues" evidence="1">
    <location>
        <begin position="871"/>
        <end position="885"/>
    </location>
</feature>
<dbReference type="InterPro" id="IPR001849">
    <property type="entry name" value="PH_domain"/>
</dbReference>
<dbReference type="InterPro" id="IPR011993">
    <property type="entry name" value="PH-like_dom_sf"/>
</dbReference>
<dbReference type="SMART" id="SM00326">
    <property type="entry name" value="SH3"/>
    <property type="match status" value="1"/>
</dbReference>